<dbReference type="InterPro" id="IPR052210">
    <property type="entry name" value="LysM1-like"/>
</dbReference>
<dbReference type="CDD" id="cd00118">
    <property type="entry name" value="LysM"/>
    <property type="match status" value="5"/>
</dbReference>
<feature type="domain" description="LysM" evidence="5">
    <location>
        <begin position="225"/>
        <end position="271"/>
    </location>
</feature>
<comment type="caution">
    <text evidence="6">The sequence shown here is derived from an EMBL/GenBank/DDBJ whole genome shotgun (WGS) entry which is preliminary data.</text>
</comment>
<dbReference type="AlphaFoldDB" id="A0AAD6HM61"/>
<feature type="domain" description="LysM" evidence="5">
    <location>
        <begin position="288"/>
        <end position="334"/>
    </location>
</feature>
<proteinExistence type="predicted"/>
<evidence type="ECO:0000313" key="7">
    <source>
        <dbReference type="Proteomes" id="UP001215712"/>
    </source>
</evidence>
<dbReference type="SMART" id="SM00257">
    <property type="entry name" value="LysM"/>
    <property type="match status" value="5"/>
</dbReference>
<dbReference type="Proteomes" id="UP001215712">
    <property type="component" value="Unassembled WGS sequence"/>
</dbReference>
<reference evidence="6" key="2">
    <citation type="submission" date="2023-01" db="EMBL/GenBank/DDBJ databases">
        <authorList>
            <person name="Petersen C."/>
        </authorList>
    </citation>
    <scope>NUCLEOTIDE SEQUENCE</scope>
    <source>
        <strain evidence="6">IBT 17514</strain>
    </source>
</reference>
<organism evidence="6 7">
    <name type="scientific">Penicillium malachiteum</name>
    <dbReference type="NCBI Taxonomy" id="1324776"/>
    <lineage>
        <taxon>Eukaryota</taxon>
        <taxon>Fungi</taxon>
        <taxon>Dikarya</taxon>
        <taxon>Ascomycota</taxon>
        <taxon>Pezizomycotina</taxon>
        <taxon>Eurotiomycetes</taxon>
        <taxon>Eurotiomycetidae</taxon>
        <taxon>Eurotiales</taxon>
        <taxon>Aspergillaceae</taxon>
        <taxon>Penicillium</taxon>
    </lineage>
</organism>
<feature type="domain" description="LysM" evidence="5">
    <location>
        <begin position="137"/>
        <end position="183"/>
    </location>
</feature>
<keyword evidence="3" id="KW-0843">Virulence</keyword>
<dbReference type="Pfam" id="PF01476">
    <property type="entry name" value="LysM"/>
    <property type="match status" value="5"/>
</dbReference>
<reference evidence="6" key="1">
    <citation type="journal article" date="2023" name="IMA Fungus">
        <title>Comparative genomic study of the Penicillium genus elucidates a diverse pangenome and 15 lateral gene transfer events.</title>
        <authorList>
            <person name="Petersen C."/>
            <person name="Sorensen T."/>
            <person name="Nielsen M.R."/>
            <person name="Sondergaard T.E."/>
            <person name="Sorensen J.L."/>
            <person name="Fitzpatrick D.A."/>
            <person name="Frisvad J.C."/>
            <person name="Nielsen K.L."/>
        </authorList>
    </citation>
    <scope>NUCLEOTIDE SEQUENCE</scope>
    <source>
        <strain evidence="6">IBT 17514</strain>
    </source>
</reference>
<feature type="signal peptide" evidence="4">
    <location>
        <begin position="1"/>
        <end position="22"/>
    </location>
</feature>
<evidence type="ECO:0000256" key="3">
    <source>
        <dbReference type="ARBA" id="ARBA00023026"/>
    </source>
</evidence>
<gene>
    <name evidence="6" type="ORF">N7493_005943</name>
</gene>
<dbReference type="InterPro" id="IPR018392">
    <property type="entry name" value="LysM"/>
</dbReference>
<evidence type="ECO:0000256" key="2">
    <source>
        <dbReference type="ARBA" id="ARBA00022729"/>
    </source>
</evidence>
<dbReference type="GO" id="GO:0008061">
    <property type="term" value="F:chitin binding"/>
    <property type="evidence" value="ECO:0007669"/>
    <property type="project" value="UniProtKB-KW"/>
</dbReference>
<dbReference type="PANTHER" id="PTHR34997:SF2">
    <property type="entry name" value="LYSM DOMAIN-CONTAINING PROTEIN-RELATED"/>
    <property type="match status" value="1"/>
</dbReference>
<dbReference type="PROSITE" id="PS51782">
    <property type="entry name" value="LYSM"/>
    <property type="match status" value="5"/>
</dbReference>
<evidence type="ECO:0000256" key="1">
    <source>
        <dbReference type="ARBA" id="ARBA00022669"/>
    </source>
</evidence>
<sequence length="416" mass="42571">MMAPKSLQTGLLLLAQLKLAWGMALLPRGVTCDYETPASSGDTCTTFAAEWGLTEETFASLNPTADCPTLVAGQSYCVVGTVSVAVSTTSSSSTTTSSSTTSSTFTTSTVKTTTTTAGNGITTPTPVQSGITDSCSKFDLVESGDTCASIASTYNVPLSSFYAWNPAVGSSCAALGLGDYVCVDIIGYTAVTSTSSTSSTTTTTASNGIITPTPVQSGMIDSCSKFDLVQSGDTCASIATTYNIELSDFYTWNPAVGSSCANLDLGYYVCVDAVPTPTQAGISESCSKFDLVESGDTCAAIASAYSISLSDFYAWNPAVGSTCSDLDLGYYVCVGTDSSTVATTTTSAGNGITTPTPDEPGMVSDCTKFWLVGSGDTCADIASSEGITVADIEKWNSQVGSGCTDIWLGDYICVGV</sequence>
<protein>
    <submittedName>
        <fullName evidence="6">Peptidoglycan-binding Lysin subgroup</fullName>
    </submittedName>
</protein>
<keyword evidence="1" id="KW-0147">Chitin-binding</keyword>
<evidence type="ECO:0000256" key="4">
    <source>
        <dbReference type="SAM" id="SignalP"/>
    </source>
</evidence>
<dbReference type="Gene3D" id="3.10.350.10">
    <property type="entry name" value="LysM domain"/>
    <property type="match status" value="5"/>
</dbReference>
<feature type="chain" id="PRO_5042104787" evidence="4">
    <location>
        <begin position="23"/>
        <end position="416"/>
    </location>
</feature>
<keyword evidence="7" id="KW-1185">Reference proteome</keyword>
<name>A0AAD6HM61_9EURO</name>
<dbReference type="EMBL" id="JAQJAN010000007">
    <property type="protein sequence ID" value="KAJ5726916.1"/>
    <property type="molecule type" value="Genomic_DNA"/>
</dbReference>
<dbReference type="PANTHER" id="PTHR34997">
    <property type="entry name" value="AM15"/>
    <property type="match status" value="1"/>
</dbReference>
<evidence type="ECO:0000313" key="6">
    <source>
        <dbReference type="EMBL" id="KAJ5726916.1"/>
    </source>
</evidence>
<keyword evidence="2 4" id="KW-0732">Signal</keyword>
<feature type="domain" description="LysM" evidence="5">
    <location>
        <begin position="368"/>
        <end position="414"/>
    </location>
</feature>
<dbReference type="InterPro" id="IPR036779">
    <property type="entry name" value="LysM_dom_sf"/>
</dbReference>
<accession>A0AAD6HM61</accession>
<feature type="domain" description="LysM" evidence="5">
    <location>
        <begin position="34"/>
        <end position="78"/>
    </location>
</feature>
<evidence type="ECO:0000259" key="5">
    <source>
        <dbReference type="PROSITE" id="PS51782"/>
    </source>
</evidence>
<dbReference type="SUPFAM" id="SSF54106">
    <property type="entry name" value="LysM domain"/>
    <property type="match status" value="5"/>
</dbReference>